<evidence type="ECO:0000313" key="1">
    <source>
        <dbReference type="EMBL" id="ESJ95124.1"/>
    </source>
</evidence>
<dbReference type="InterPro" id="IPR036526">
    <property type="entry name" value="C-N_Hydrolase_sf"/>
</dbReference>
<gene>
    <name evidence="1" type="ORF">P800_01853</name>
</gene>
<dbReference type="Gene3D" id="3.60.110.10">
    <property type="entry name" value="Carbon-nitrogen hydrolase"/>
    <property type="match status" value="1"/>
</dbReference>
<sequence>MSYQAVFTGWEDLKLKDLLVAYRKAKADCFFENTFPTAVKFAEYEQKLLPNLRKLLEKLKKDNGFFENEKFLGQYRVVPKKLIINKKSDTNSISHVHFSDPKKNLNKLFGENEISPSFRIIGDFPVETHIISALWINMVGEQFDERLTESCYGARLKRIENDEEFSLNMRKPFHISAIGSFTPYFQPYQKWRNDGLNAIRDELEKDKSVIAVSLDLKSYYHYIDPKIIVSENLHKTFDLTLSEHELLFTKQLANFLEEWAKQAVVFSKKISVECEISGGLAIGLTASRIISNMILHRWDKLIKEKLTPIHYGRYVDDMFLVLKDAGNISNSDDLMKFLQERIGDEILKPDDKDPKKWLINQPNSKNDSTLIQLQSDKQKLFLLEGRTGLDLLDSIEKDIYELSSEHRLMPSPDQLDQSTAAKVLSAAGSVGENADTLRRADGLTIRRLSWALQLRHVETLARDLPSKVWKKQRDEFYQFAHNHILRPDSIFEHFSYLPRLLGFAIGLNEWHQAELIVLRAYQSLDLLKAAIFDQDRAKFYGEVNGSKCDLHEDIWQEIKHSLTILFIDAATKYYDPKDLFEDKEPKQKSLEDIFFRGLFENIDSISDLLNTDLSITNFKEKALLVLNSDLGKTPYKQILALNISNKLLDKENKRRNEKLIRRFLETELISTDSLRLFLKSSFPKRFNKENYSNKYSFEIFLPYLFPTRPYSTAEISELAPECVGLPQNNKKFCNTSPTKIWARYCQAVRGVWVKPTLLAIANDNNDKLNCSRSLRLGTDSKDKVIVALTNLKTSQKDWTHTAANKPNLSLDRYKRISDLVNDILRLNPRPDYVFFPELSIPLEWVDSISSRLCAAGISIIAGTEYRHTASNKLISEALLILSDNRLGHYAFAKIWQPKLEPAVGEDKELTSVYGKAWDFARTKYKTEKDQFKVLKKPIYIHNNFHFGVMVCSELQNSKSRISFQGKVDALSVLSWNQDLETFSTLIESAALDVHAYTILVNNRSYGDSRIRVPAKQSFNRDLARVRGGENDFVVAATIDIKELRAFQSRSTRWTQEGDKFKPLPEGFTISKFRKLSPPIK</sequence>
<reference evidence="1 2" key="1">
    <citation type="submission" date="2013-10" db="EMBL/GenBank/DDBJ databases">
        <title>The Genome Sequence of Acinetobacter lwoffii NIPH 512.</title>
        <authorList>
            <consortium name="The Broad Institute Genomics Platform"/>
            <consortium name="The Broad Institute Genome Sequencing Center for Infectious Disease"/>
            <person name="Cerqueira G."/>
            <person name="Feldgarden M."/>
            <person name="Courvalin P."/>
            <person name="Grillot-Courvalin C."/>
            <person name="Clermont D."/>
            <person name="Rocha E."/>
            <person name="Yoon E.-J."/>
            <person name="Nemec A."/>
            <person name="Young S.K."/>
            <person name="Zeng Q."/>
            <person name="Gargeya S."/>
            <person name="Fitzgerald M."/>
            <person name="Abouelleil A."/>
            <person name="Alvarado L."/>
            <person name="Berlin A.M."/>
            <person name="Chapman S.B."/>
            <person name="Gainer-Dewar J."/>
            <person name="Goldberg J."/>
            <person name="Gnerre S."/>
            <person name="Griggs A."/>
            <person name="Gujja S."/>
            <person name="Hansen M."/>
            <person name="Howarth C."/>
            <person name="Imamovic A."/>
            <person name="Ireland A."/>
            <person name="Larimer J."/>
            <person name="McCowan C."/>
            <person name="Murphy C."/>
            <person name="Pearson M."/>
            <person name="Poon T.W."/>
            <person name="Priest M."/>
            <person name="Roberts A."/>
            <person name="Saif S."/>
            <person name="Shea T."/>
            <person name="Sykes S."/>
            <person name="Wortman J."/>
            <person name="Nusbaum C."/>
            <person name="Birren B."/>
        </authorList>
    </citation>
    <scope>NUCLEOTIDE SEQUENCE [LARGE SCALE GENOMIC DNA]</scope>
    <source>
        <strain evidence="1 2">NIPH 512</strain>
    </source>
</reference>
<evidence type="ECO:0000313" key="2">
    <source>
        <dbReference type="Proteomes" id="UP000018465"/>
    </source>
</evidence>
<accession>A0ABN0PXD0</accession>
<evidence type="ECO:0008006" key="3">
    <source>
        <dbReference type="Google" id="ProtNLM"/>
    </source>
</evidence>
<protein>
    <recommendedName>
        <fullName evidence="3">Reverse transcriptase domain-containing protein</fullName>
    </recommendedName>
</protein>
<dbReference type="SUPFAM" id="SSF56317">
    <property type="entry name" value="Carbon-nitrogen hydrolase"/>
    <property type="match status" value="1"/>
</dbReference>
<comment type="caution">
    <text evidence="1">The sequence shown here is derived from an EMBL/GenBank/DDBJ whole genome shotgun (WGS) entry which is preliminary data.</text>
</comment>
<proteinExistence type="predicted"/>
<dbReference type="CDD" id="cd01646">
    <property type="entry name" value="RT_Bac_retron_I"/>
    <property type="match status" value="1"/>
</dbReference>
<organism evidence="1 2">
    <name type="scientific">Acinetobacter lwoffii NCTC 5866 = CIP 64.10 = NIPH 512</name>
    <dbReference type="NCBI Taxonomy" id="981327"/>
    <lineage>
        <taxon>Bacteria</taxon>
        <taxon>Pseudomonadati</taxon>
        <taxon>Pseudomonadota</taxon>
        <taxon>Gammaproteobacteria</taxon>
        <taxon>Moraxellales</taxon>
        <taxon>Moraxellaceae</taxon>
        <taxon>Acinetobacter</taxon>
    </lineage>
</organism>
<keyword evidence="2" id="KW-1185">Reference proteome</keyword>
<name>A0ABN0PXD0_ACILW</name>
<dbReference type="Proteomes" id="UP000018465">
    <property type="component" value="Unassembled WGS sequence"/>
</dbReference>
<dbReference type="EMBL" id="AYHO01000003">
    <property type="protein sequence ID" value="ESJ95124.1"/>
    <property type="molecule type" value="Genomic_DNA"/>
</dbReference>
<dbReference type="RefSeq" id="WP_004645883.1">
    <property type="nucleotide sequence ID" value="NZ_KI530561.1"/>
</dbReference>